<protein>
    <submittedName>
        <fullName evidence="2">Uncharacterized protein</fullName>
    </submittedName>
</protein>
<comment type="caution">
    <text evidence="2">The sequence shown here is derived from an EMBL/GenBank/DDBJ whole genome shotgun (WGS) entry which is preliminary data.</text>
</comment>
<sequence>MTGGYAHEAGAEAEEDGCCEETEGGSGVVPGAALSTEKGPATALMKAGLTSGTAAAVGESDVVIADEGISTCRDVVESMYGGIYGGCKLVEGAD</sequence>
<keyword evidence="3" id="KW-1185">Reference proteome</keyword>
<proteinExistence type="predicted"/>
<gene>
    <name evidence="2" type="ORF">LWI28_001302</name>
</gene>
<reference evidence="2" key="1">
    <citation type="journal article" date="2022" name="Plant J.">
        <title>Strategies of tolerance reflected in two North American maple genomes.</title>
        <authorList>
            <person name="McEvoy S.L."/>
            <person name="Sezen U.U."/>
            <person name="Trouern-Trend A."/>
            <person name="McMahon S.M."/>
            <person name="Schaberg P.G."/>
            <person name="Yang J."/>
            <person name="Wegrzyn J.L."/>
            <person name="Swenson N.G."/>
        </authorList>
    </citation>
    <scope>NUCLEOTIDE SEQUENCE</scope>
    <source>
        <strain evidence="2">91603</strain>
    </source>
</reference>
<evidence type="ECO:0000256" key="1">
    <source>
        <dbReference type="SAM" id="MobiDB-lite"/>
    </source>
</evidence>
<organism evidence="2 3">
    <name type="scientific">Acer negundo</name>
    <name type="common">Box elder</name>
    <dbReference type="NCBI Taxonomy" id="4023"/>
    <lineage>
        <taxon>Eukaryota</taxon>
        <taxon>Viridiplantae</taxon>
        <taxon>Streptophyta</taxon>
        <taxon>Embryophyta</taxon>
        <taxon>Tracheophyta</taxon>
        <taxon>Spermatophyta</taxon>
        <taxon>Magnoliopsida</taxon>
        <taxon>eudicotyledons</taxon>
        <taxon>Gunneridae</taxon>
        <taxon>Pentapetalae</taxon>
        <taxon>rosids</taxon>
        <taxon>malvids</taxon>
        <taxon>Sapindales</taxon>
        <taxon>Sapindaceae</taxon>
        <taxon>Hippocastanoideae</taxon>
        <taxon>Acereae</taxon>
        <taxon>Acer</taxon>
    </lineage>
</organism>
<dbReference type="AlphaFoldDB" id="A0AAD5I840"/>
<evidence type="ECO:0000313" key="2">
    <source>
        <dbReference type="EMBL" id="KAI9156148.1"/>
    </source>
</evidence>
<dbReference type="EMBL" id="JAJSOW010000107">
    <property type="protein sequence ID" value="KAI9156148.1"/>
    <property type="molecule type" value="Genomic_DNA"/>
</dbReference>
<dbReference type="Proteomes" id="UP001064489">
    <property type="component" value="Chromosome 12"/>
</dbReference>
<feature type="compositionally biased region" description="Acidic residues" evidence="1">
    <location>
        <begin position="11"/>
        <end position="23"/>
    </location>
</feature>
<accession>A0AAD5I840</accession>
<evidence type="ECO:0000313" key="3">
    <source>
        <dbReference type="Proteomes" id="UP001064489"/>
    </source>
</evidence>
<name>A0AAD5I840_ACENE</name>
<feature type="region of interest" description="Disordered" evidence="1">
    <location>
        <begin position="1"/>
        <end position="33"/>
    </location>
</feature>
<reference evidence="2" key="2">
    <citation type="submission" date="2023-02" db="EMBL/GenBank/DDBJ databases">
        <authorList>
            <person name="Swenson N.G."/>
            <person name="Wegrzyn J.L."/>
            <person name="Mcevoy S.L."/>
        </authorList>
    </citation>
    <scope>NUCLEOTIDE SEQUENCE</scope>
    <source>
        <strain evidence="2">91603</strain>
        <tissue evidence="2">Leaf</tissue>
    </source>
</reference>